<dbReference type="PANTHER" id="PTHR28259:SF1">
    <property type="entry name" value="FLUORIDE EXPORT PROTEIN 1-RELATED"/>
    <property type="match status" value="1"/>
</dbReference>
<keyword evidence="7 12" id="KW-0406">Ion transport</keyword>
<sequence>MTKDGPLWMVVLSVATGATLGAMLRWWLTYAFNGTVWFLSSPLGTLLSNLCAAYLMGMALAWLSTRPEISPAVRLFIITGFLGAFSTLTAVLGENLHFMLTGQWLASLEHFFMHIGGSFVALVLGVLTIRGHL</sequence>
<keyword evidence="12" id="KW-0813">Transport</keyword>
<dbReference type="Proteomes" id="UP000824083">
    <property type="component" value="Unassembled WGS sequence"/>
</dbReference>
<name>A0A9D1IG40_9BURK</name>
<feature type="binding site" evidence="12">
    <location>
        <position position="83"/>
    </location>
    <ligand>
        <name>Na(+)</name>
        <dbReference type="ChEBI" id="CHEBI:29101"/>
        <note>structural</note>
    </ligand>
</feature>
<proteinExistence type="inferred from homology"/>
<keyword evidence="5 12" id="KW-1133">Transmembrane helix</keyword>
<evidence type="ECO:0000256" key="4">
    <source>
        <dbReference type="ARBA" id="ARBA00022692"/>
    </source>
</evidence>
<dbReference type="GO" id="GO:0140114">
    <property type="term" value="P:cellular detoxification of fluoride"/>
    <property type="evidence" value="ECO:0007669"/>
    <property type="project" value="UniProtKB-UniRule"/>
</dbReference>
<evidence type="ECO:0000256" key="9">
    <source>
        <dbReference type="ARBA" id="ARBA00023303"/>
    </source>
</evidence>
<evidence type="ECO:0000313" key="14">
    <source>
        <dbReference type="Proteomes" id="UP000824083"/>
    </source>
</evidence>
<comment type="subcellular location">
    <subcellularLocation>
        <location evidence="1 12">Cell membrane</location>
        <topology evidence="1 12">Multi-pass membrane protein</topology>
    </subcellularLocation>
</comment>
<feature type="transmembrane region" description="Helical" evidence="12">
    <location>
        <begin position="47"/>
        <end position="65"/>
    </location>
</feature>
<dbReference type="GO" id="GO:0005886">
    <property type="term" value="C:plasma membrane"/>
    <property type="evidence" value="ECO:0007669"/>
    <property type="project" value="UniProtKB-SubCell"/>
</dbReference>
<reference evidence="13" key="1">
    <citation type="submission" date="2020-10" db="EMBL/GenBank/DDBJ databases">
        <authorList>
            <person name="Gilroy R."/>
        </authorList>
    </citation>
    <scope>NUCLEOTIDE SEQUENCE</scope>
    <source>
        <strain evidence="13">7463</strain>
    </source>
</reference>
<protein>
    <recommendedName>
        <fullName evidence="12">Fluoride-specific ion channel FluC</fullName>
    </recommendedName>
</protein>
<dbReference type="GO" id="GO:0046872">
    <property type="term" value="F:metal ion binding"/>
    <property type="evidence" value="ECO:0007669"/>
    <property type="project" value="UniProtKB-KW"/>
</dbReference>
<keyword evidence="6 12" id="KW-0915">Sodium</keyword>
<evidence type="ECO:0000256" key="6">
    <source>
        <dbReference type="ARBA" id="ARBA00023053"/>
    </source>
</evidence>
<dbReference type="InterPro" id="IPR003691">
    <property type="entry name" value="FluC"/>
</dbReference>
<comment type="catalytic activity">
    <reaction evidence="11">
        <text>fluoride(in) = fluoride(out)</text>
        <dbReference type="Rhea" id="RHEA:76159"/>
        <dbReference type="ChEBI" id="CHEBI:17051"/>
    </reaction>
    <physiologicalReaction direction="left-to-right" evidence="11">
        <dbReference type="Rhea" id="RHEA:76160"/>
    </physiologicalReaction>
</comment>
<feature type="transmembrane region" description="Helical" evidence="12">
    <location>
        <begin position="72"/>
        <end position="91"/>
    </location>
</feature>
<gene>
    <name evidence="12" type="primary">fluC</name>
    <name evidence="12" type="synonym">crcB</name>
    <name evidence="13" type="ORF">IAC56_00190</name>
</gene>
<dbReference type="AlphaFoldDB" id="A0A9D1IG40"/>
<evidence type="ECO:0000256" key="11">
    <source>
        <dbReference type="ARBA" id="ARBA00035585"/>
    </source>
</evidence>
<dbReference type="GO" id="GO:0062054">
    <property type="term" value="F:fluoride channel activity"/>
    <property type="evidence" value="ECO:0007669"/>
    <property type="project" value="UniProtKB-UniRule"/>
</dbReference>
<comment type="function">
    <text evidence="12">Fluoride-specific ion channel. Important for reducing fluoride concentration in the cell, thus reducing its toxicity.</text>
</comment>
<keyword evidence="2 12" id="KW-1003">Cell membrane</keyword>
<keyword evidence="9 12" id="KW-0407">Ion channel</keyword>
<keyword evidence="12" id="KW-0479">Metal-binding</keyword>
<evidence type="ECO:0000256" key="12">
    <source>
        <dbReference type="HAMAP-Rule" id="MF_00454"/>
    </source>
</evidence>
<dbReference type="PANTHER" id="PTHR28259">
    <property type="entry name" value="FLUORIDE EXPORT PROTEIN 1-RELATED"/>
    <property type="match status" value="1"/>
</dbReference>
<evidence type="ECO:0000256" key="8">
    <source>
        <dbReference type="ARBA" id="ARBA00023136"/>
    </source>
</evidence>
<keyword evidence="8 12" id="KW-0472">Membrane</keyword>
<feature type="transmembrane region" description="Helical" evidence="12">
    <location>
        <begin position="7"/>
        <end position="27"/>
    </location>
</feature>
<evidence type="ECO:0000313" key="13">
    <source>
        <dbReference type="EMBL" id="HIU36692.1"/>
    </source>
</evidence>
<evidence type="ECO:0000256" key="7">
    <source>
        <dbReference type="ARBA" id="ARBA00023065"/>
    </source>
</evidence>
<dbReference type="EMBL" id="DVMY01000005">
    <property type="protein sequence ID" value="HIU36692.1"/>
    <property type="molecule type" value="Genomic_DNA"/>
</dbReference>
<dbReference type="Pfam" id="PF02537">
    <property type="entry name" value="CRCB"/>
    <property type="match status" value="1"/>
</dbReference>
<evidence type="ECO:0000256" key="3">
    <source>
        <dbReference type="ARBA" id="ARBA00022519"/>
    </source>
</evidence>
<comment type="similarity">
    <text evidence="10 12">Belongs to the fluoride channel Fluc/FEX (TC 1.A.43) family.</text>
</comment>
<keyword evidence="3" id="KW-0997">Cell inner membrane</keyword>
<comment type="activity regulation">
    <text evidence="12">Na(+) is not transported, but it plays an essential structural role and its presence is essential for fluoride channel function.</text>
</comment>
<keyword evidence="4 12" id="KW-0812">Transmembrane</keyword>
<organism evidence="13 14">
    <name type="scientific">Candidatus Aphodousia faecigallinarum</name>
    <dbReference type="NCBI Taxonomy" id="2840677"/>
    <lineage>
        <taxon>Bacteria</taxon>
        <taxon>Pseudomonadati</taxon>
        <taxon>Pseudomonadota</taxon>
        <taxon>Betaproteobacteria</taxon>
        <taxon>Burkholderiales</taxon>
        <taxon>Sutterellaceae</taxon>
        <taxon>Sutterellaceae incertae sedis</taxon>
        <taxon>Candidatus Aphodousia</taxon>
    </lineage>
</organism>
<feature type="transmembrane region" description="Helical" evidence="12">
    <location>
        <begin position="111"/>
        <end position="129"/>
    </location>
</feature>
<reference evidence="13" key="2">
    <citation type="journal article" date="2021" name="PeerJ">
        <title>Extensive microbial diversity within the chicken gut microbiome revealed by metagenomics and culture.</title>
        <authorList>
            <person name="Gilroy R."/>
            <person name="Ravi A."/>
            <person name="Getino M."/>
            <person name="Pursley I."/>
            <person name="Horton D.L."/>
            <person name="Alikhan N.F."/>
            <person name="Baker D."/>
            <person name="Gharbi K."/>
            <person name="Hall N."/>
            <person name="Watson M."/>
            <person name="Adriaenssens E.M."/>
            <person name="Foster-Nyarko E."/>
            <person name="Jarju S."/>
            <person name="Secka A."/>
            <person name="Antonio M."/>
            <person name="Oren A."/>
            <person name="Chaudhuri R.R."/>
            <person name="La Ragione R."/>
            <person name="Hildebrand F."/>
            <person name="Pallen M.J."/>
        </authorList>
    </citation>
    <scope>NUCLEOTIDE SEQUENCE</scope>
    <source>
        <strain evidence="13">7463</strain>
    </source>
</reference>
<evidence type="ECO:0000256" key="1">
    <source>
        <dbReference type="ARBA" id="ARBA00004651"/>
    </source>
</evidence>
<comment type="caution">
    <text evidence="13">The sequence shown here is derived from an EMBL/GenBank/DDBJ whole genome shotgun (WGS) entry which is preliminary data.</text>
</comment>
<evidence type="ECO:0000256" key="10">
    <source>
        <dbReference type="ARBA" id="ARBA00035120"/>
    </source>
</evidence>
<dbReference type="HAMAP" id="MF_00454">
    <property type="entry name" value="FluC"/>
    <property type="match status" value="1"/>
</dbReference>
<feature type="binding site" evidence="12">
    <location>
        <position position="86"/>
    </location>
    <ligand>
        <name>Na(+)</name>
        <dbReference type="ChEBI" id="CHEBI:29101"/>
        <note>structural</note>
    </ligand>
</feature>
<accession>A0A9D1IG40</accession>
<evidence type="ECO:0000256" key="2">
    <source>
        <dbReference type="ARBA" id="ARBA00022475"/>
    </source>
</evidence>
<evidence type="ECO:0000256" key="5">
    <source>
        <dbReference type="ARBA" id="ARBA00022989"/>
    </source>
</evidence>